<proteinExistence type="predicted"/>
<gene>
    <name evidence="1" type="ORF">SDC9_135962</name>
</gene>
<reference evidence="1" key="1">
    <citation type="submission" date="2019-08" db="EMBL/GenBank/DDBJ databases">
        <authorList>
            <person name="Kucharzyk K."/>
            <person name="Murdoch R.W."/>
            <person name="Higgins S."/>
            <person name="Loffler F."/>
        </authorList>
    </citation>
    <scope>NUCLEOTIDE SEQUENCE</scope>
</reference>
<sequence>MVADSSGNIAIDNGDGTTTEIDYNGSNYLDIGLGLSVSGTSGSYQLDTRTAVKSSLSGLDIFGYGVDQNGVPNNFYSLFSDIANDLSTGNISALSKELSTLSTSHDNLLIALADIGNTSSFVENVSSQLQSDRVSLQELQNSVESVDLAEEIMYNKEFEMAWTVTLQLGSNILPKTIFDFL</sequence>
<protein>
    <recommendedName>
        <fullName evidence="2">Flagellin C-terminal domain-containing protein</fullName>
    </recommendedName>
</protein>
<dbReference type="EMBL" id="VSSQ01036389">
    <property type="protein sequence ID" value="MPM88858.1"/>
    <property type="molecule type" value="Genomic_DNA"/>
</dbReference>
<accession>A0A645DIL3</accession>
<name>A0A645DIL3_9ZZZZ</name>
<evidence type="ECO:0008006" key="2">
    <source>
        <dbReference type="Google" id="ProtNLM"/>
    </source>
</evidence>
<evidence type="ECO:0000313" key="1">
    <source>
        <dbReference type="EMBL" id="MPM88858.1"/>
    </source>
</evidence>
<dbReference type="Gene3D" id="1.20.1330.10">
    <property type="entry name" value="f41 fragment of flagellin, N-terminal domain"/>
    <property type="match status" value="1"/>
</dbReference>
<dbReference type="SUPFAM" id="SSF64518">
    <property type="entry name" value="Phase 1 flagellin"/>
    <property type="match status" value="1"/>
</dbReference>
<organism evidence="1">
    <name type="scientific">bioreactor metagenome</name>
    <dbReference type="NCBI Taxonomy" id="1076179"/>
    <lineage>
        <taxon>unclassified sequences</taxon>
        <taxon>metagenomes</taxon>
        <taxon>ecological metagenomes</taxon>
    </lineage>
</organism>
<dbReference type="AlphaFoldDB" id="A0A645DIL3"/>
<comment type="caution">
    <text evidence="1">The sequence shown here is derived from an EMBL/GenBank/DDBJ whole genome shotgun (WGS) entry which is preliminary data.</text>
</comment>